<comment type="caution">
    <text evidence="1">The sequence shown here is derived from an EMBL/GenBank/DDBJ whole genome shotgun (WGS) entry which is preliminary data.</text>
</comment>
<name>X1BBH8_9ZZZZ</name>
<accession>X1BBH8</accession>
<dbReference type="EMBL" id="BART01012475">
    <property type="protein sequence ID" value="GAG81453.1"/>
    <property type="molecule type" value="Genomic_DNA"/>
</dbReference>
<protein>
    <recommendedName>
        <fullName evidence="2">Peptidase M48 domain-containing protein</fullName>
    </recommendedName>
</protein>
<evidence type="ECO:0000313" key="1">
    <source>
        <dbReference type="EMBL" id="GAG81453.1"/>
    </source>
</evidence>
<reference evidence="1" key="1">
    <citation type="journal article" date="2014" name="Front. Microbiol.">
        <title>High frequency of phylogenetically diverse reductive dehalogenase-homologous genes in deep subseafloor sedimentary metagenomes.</title>
        <authorList>
            <person name="Kawai M."/>
            <person name="Futagami T."/>
            <person name="Toyoda A."/>
            <person name="Takaki Y."/>
            <person name="Nishi S."/>
            <person name="Hori S."/>
            <person name="Arai W."/>
            <person name="Tsubouchi T."/>
            <person name="Morono Y."/>
            <person name="Uchiyama I."/>
            <person name="Ito T."/>
            <person name="Fujiyama A."/>
            <person name="Inagaki F."/>
            <person name="Takami H."/>
        </authorList>
    </citation>
    <scope>NUCLEOTIDE SEQUENCE</scope>
    <source>
        <strain evidence="1">Expedition CK06-06</strain>
    </source>
</reference>
<evidence type="ECO:0008006" key="2">
    <source>
        <dbReference type="Google" id="ProtNLM"/>
    </source>
</evidence>
<organism evidence="1">
    <name type="scientific">marine sediment metagenome</name>
    <dbReference type="NCBI Taxonomy" id="412755"/>
    <lineage>
        <taxon>unclassified sequences</taxon>
        <taxon>metagenomes</taxon>
        <taxon>ecological metagenomes</taxon>
    </lineage>
</organism>
<feature type="non-terminal residue" evidence="1">
    <location>
        <position position="1"/>
    </location>
</feature>
<proteinExistence type="predicted"/>
<gene>
    <name evidence="1" type="ORF">S01H4_26021</name>
</gene>
<sequence>SHLFISNPFRGKVKKISTMFMTHPPIGDRIKKLRKMI</sequence>
<dbReference type="AlphaFoldDB" id="X1BBH8"/>